<dbReference type="PANTHER" id="PTHR43830:SF15">
    <property type="entry name" value="PSP1 C-TERMINAL DOMAIN-CONTAINING PROTEIN"/>
    <property type="match status" value="1"/>
</dbReference>
<gene>
    <name evidence="2" type="ORF">LtaPh_3216600</name>
</gene>
<reference evidence="2" key="1">
    <citation type="submission" date="2019-11" db="EMBL/GenBank/DDBJ databases">
        <title>Leishmania tarentolae CDS.</title>
        <authorList>
            <person name="Goto Y."/>
            <person name="Yamagishi J."/>
        </authorList>
    </citation>
    <scope>NUCLEOTIDE SEQUENCE [LARGE SCALE GENOMIC DNA]</scope>
    <source>
        <strain evidence="2">Parrot Tar II</strain>
    </source>
</reference>
<dbReference type="Proteomes" id="UP000419144">
    <property type="component" value="Unassembled WGS sequence"/>
</dbReference>
<dbReference type="NCBIfam" id="NF041131">
    <property type="entry name" value="RicT_YaaT_fam"/>
    <property type="match status" value="1"/>
</dbReference>
<proteinExistence type="predicted"/>
<dbReference type="GO" id="GO:0005737">
    <property type="term" value="C:cytoplasm"/>
    <property type="evidence" value="ECO:0007669"/>
    <property type="project" value="TreeGrafter"/>
</dbReference>
<accession>A0A640KPF8</accession>
<dbReference type="PROSITE" id="PS51411">
    <property type="entry name" value="PSP1_C"/>
    <property type="match status" value="1"/>
</dbReference>
<comment type="caution">
    <text evidence="2">The sequence shown here is derived from an EMBL/GenBank/DDBJ whole genome shotgun (WGS) entry which is preliminary data.</text>
</comment>
<keyword evidence="3" id="KW-1185">Reference proteome</keyword>
<sequence length="151" mass="17441">MCPVESSQAGVRLGTIQSLDCDVRPPGSGNSIMEIIRVATDKEVHRLQHEHVRMERLALATCREISDRLHLSMEILDCEYQYDGTKISFFFESSEMIDFRELNKELFRVFNARIWMQNTSRAVRNEARRTLEPSRRPDCLCVGVPSKLSVH</sequence>
<evidence type="ECO:0000313" key="3">
    <source>
        <dbReference type="Proteomes" id="UP000419144"/>
    </source>
</evidence>
<evidence type="ECO:0000313" key="2">
    <source>
        <dbReference type="EMBL" id="GET91493.1"/>
    </source>
</evidence>
<dbReference type="PANTHER" id="PTHR43830">
    <property type="entry name" value="PROTEIN PSP1"/>
    <property type="match status" value="1"/>
</dbReference>
<organism evidence="2 3">
    <name type="scientific">Leishmania tarentolae</name>
    <name type="common">Sauroleishmania tarentolae</name>
    <dbReference type="NCBI Taxonomy" id="5689"/>
    <lineage>
        <taxon>Eukaryota</taxon>
        <taxon>Discoba</taxon>
        <taxon>Euglenozoa</taxon>
        <taxon>Kinetoplastea</taxon>
        <taxon>Metakinetoplastina</taxon>
        <taxon>Trypanosomatida</taxon>
        <taxon>Trypanosomatidae</taxon>
        <taxon>Leishmaniinae</taxon>
        <taxon>Leishmania</taxon>
        <taxon>lizard Leishmania</taxon>
    </lineage>
</organism>
<dbReference type="AlphaFoldDB" id="A0A640KPF8"/>
<evidence type="ECO:0000259" key="1">
    <source>
        <dbReference type="PROSITE" id="PS51411"/>
    </source>
</evidence>
<name>A0A640KPF8_LEITA</name>
<protein>
    <recommendedName>
        <fullName evidence="1">PSP1 C-terminal domain-containing protein</fullName>
    </recommendedName>
</protein>
<dbReference type="EMBL" id="BLBS01000048">
    <property type="protein sequence ID" value="GET91493.1"/>
    <property type="molecule type" value="Genomic_DNA"/>
</dbReference>
<dbReference type="Pfam" id="PF04468">
    <property type="entry name" value="PSP1"/>
    <property type="match status" value="1"/>
</dbReference>
<feature type="domain" description="PSP1 C-terminal" evidence="1">
    <location>
        <begin position="33"/>
        <end position="119"/>
    </location>
</feature>
<dbReference type="OrthoDB" id="243127at2759"/>
<dbReference type="VEuPathDB" id="TriTrypDB:LtaPh_3216600"/>
<dbReference type="InterPro" id="IPR007557">
    <property type="entry name" value="PSP1_C"/>
</dbReference>
<dbReference type="InterPro" id="IPR047767">
    <property type="entry name" value="PSP1-like"/>
</dbReference>